<evidence type="ECO:0000256" key="3">
    <source>
        <dbReference type="ARBA" id="ARBA00022490"/>
    </source>
</evidence>
<protein>
    <recommendedName>
        <fullName evidence="8">Ribonuclease R</fullName>
        <shortName evidence="8">RNase R</shortName>
        <ecNumber evidence="8">3.1.13.1</ecNumber>
    </recommendedName>
</protein>
<dbReference type="SMART" id="SM00357">
    <property type="entry name" value="CSP"/>
    <property type="match status" value="1"/>
</dbReference>
<dbReference type="HAMAP" id="MF_01895">
    <property type="entry name" value="RNase_R"/>
    <property type="match status" value="1"/>
</dbReference>
<keyword evidence="6 8" id="KW-0269">Exonuclease</keyword>
<dbReference type="CDD" id="cd04471">
    <property type="entry name" value="S1_RNase_R"/>
    <property type="match status" value="1"/>
</dbReference>
<dbReference type="InterPro" id="IPR001900">
    <property type="entry name" value="RNase_II/R"/>
</dbReference>
<dbReference type="GO" id="GO:0006402">
    <property type="term" value="P:mRNA catabolic process"/>
    <property type="evidence" value="ECO:0007669"/>
    <property type="project" value="TreeGrafter"/>
</dbReference>
<dbReference type="Pfam" id="PF00575">
    <property type="entry name" value="S1"/>
    <property type="match status" value="1"/>
</dbReference>
<dbReference type="GO" id="GO:0008859">
    <property type="term" value="F:exoribonuclease II activity"/>
    <property type="evidence" value="ECO:0007669"/>
    <property type="project" value="UniProtKB-UniRule"/>
</dbReference>
<dbReference type="InterPro" id="IPR040476">
    <property type="entry name" value="CSD2"/>
</dbReference>
<gene>
    <name evidence="11" type="primary">rnr_3</name>
    <name evidence="8" type="synonym">rnr</name>
    <name evidence="11" type="ORF">NCTC10717_01686</name>
</gene>
<reference evidence="11 12" key="1">
    <citation type="submission" date="2018-06" db="EMBL/GenBank/DDBJ databases">
        <authorList>
            <consortium name="Pathogen Informatics"/>
            <person name="Doyle S."/>
        </authorList>
    </citation>
    <scope>NUCLEOTIDE SEQUENCE [LARGE SCALE GENOMIC DNA]</scope>
    <source>
        <strain evidence="11 12">NCTC10717</strain>
    </source>
</reference>
<evidence type="ECO:0000259" key="10">
    <source>
        <dbReference type="PROSITE" id="PS50126"/>
    </source>
</evidence>
<evidence type="ECO:0000256" key="6">
    <source>
        <dbReference type="ARBA" id="ARBA00022839"/>
    </source>
</evidence>
<feature type="domain" description="S1 motif" evidence="10">
    <location>
        <begin position="650"/>
        <end position="731"/>
    </location>
</feature>
<comment type="catalytic activity">
    <reaction evidence="1 8">
        <text>Exonucleolytic cleavage in the 3'- to 5'-direction to yield nucleoside 5'-phosphates.</text>
        <dbReference type="EC" id="3.1.13.1"/>
    </reaction>
</comment>
<dbReference type="PANTHER" id="PTHR23355">
    <property type="entry name" value="RIBONUCLEASE"/>
    <property type="match status" value="1"/>
</dbReference>
<evidence type="ECO:0000256" key="9">
    <source>
        <dbReference type="SAM" id="MobiDB-lite"/>
    </source>
</evidence>
<evidence type="ECO:0000256" key="4">
    <source>
        <dbReference type="ARBA" id="ARBA00022722"/>
    </source>
</evidence>
<dbReference type="PROSITE" id="PS01175">
    <property type="entry name" value="RIBONUCLEASE_II"/>
    <property type="match status" value="1"/>
</dbReference>
<dbReference type="InterPro" id="IPR004476">
    <property type="entry name" value="RNase_II/RNase_R"/>
</dbReference>
<dbReference type="InterPro" id="IPR013223">
    <property type="entry name" value="RNase_B_OB_dom"/>
</dbReference>
<evidence type="ECO:0000256" key="1">
    <source>
        <dbReference type="ARBA" id="ARBA00001849"/>
    </source>
</evidence>
<comment type="similarity">
    <text evidence="8">Belongs to the RNR ribonuclease family. RNase R subfamily.</text>
</comment>
<feature type="compositionally biased region" description="Basic and acidic residues" evidence="9">
    <location>
        <begin position="766"/>
        <end position="778"/>
    </location>
</feature>
<evidence type="ECO:0000256" key="7">
    <source>
        <dbReference type="ARBA" id="ARBA00022884"/>
    </source>
</evidence>
<dbReference type="InterPro" id="IPR022966">
    <property type="entry name" value="RNase_II/R_CS"/>
</dbReference>
<comment type="function">
    <text evidence="8">3'-5' exoribonuclease that releases 5'-nucleoside monophosphates and is involved in maturation of structured RNAs.</text>
</comment>
<dbReference type="InterPro" id="IPR050180">
    <property type="entry name" value="RNR_Ribonuclease"/>
</dbReference>
<name>A0A380MZD2_9GAMM</name>
<dbReference type="InterPro" id="IPR011805">
    <property type="entry name" value="RNase_R"/>
</dbReference>
<dbReference type="Pfam" id="PF17876">
    <property type="entry name" value="CSD2"/>
    <property type="match status" value="1"/>
</dbReference>
<dbReference type="GO" id="GO:0003723">
    <property type="term" value="F:RNA binding"/>
    <property type="evidence" value="ECO:0007669"/>
    <property type="project" value="UniProtKB-UniRule"/>
</dbReference>
<dbReference type="RefSeq" id="WP_115218836.1">
    <property type="nucleotide sequence ID" value="NZ_UHIA01000004.1"/>
</dbReference>
<dbReference type="SUPFAM" id="SSF50249">
    <property type="entry name" value="Nucleic acid-binding proteins"/>
    <property type="match status" value="4"/>
</dbReference>
<keyword evidence="5 8" id="KW-0378">Hydrolase</keyword>
<proteinExistence type="inferred from homology"/>
<dbReference type="Proteomes" id="UP000254575">
    <property type="component" value="Unassembled WGS sequence"/>
</dbReference>
<dbReference type="InterPro" id="IPR003029">
    <property type="entry name" value="S1_domain"/>
</dbReference>
<comment type="subcellular location">
    <subcellularLocation>
        <location evidence="2 8">Cytoplasm</location>
    </subcellularLocation>
</comment>
<evidence type="ECO:0000313" key="11">
    <source>
        <dbReference type="EMBL" id="SUO97919.1"/>
    </source>
</evidence>
<dbReference type="InterPro" id="IPR012340">
    <property type="entry name" value="NA-bd_OB-fold"/>
</dbReference>
<evidence type="ECO:0000256" key="2">
    <source>
        <dbReference type="ARBA" id="ARBA00004496"/>
    </source>
</evidence>
<dbReference type="Pfam" id="PF00773">
    <property type="entry name" value="RNB"/>
    <property type="match status" value="1"/>
</dbReference>
<keyword evidence="7 8" id="KW-0694">RNA-binding</keyword>
<dbReference type="EMBL" id="UHIA01000004">
    <property type="protein sequence ID" value="SUO97919.1"/>
    <property type="molecule type" value="Genomic_DNA"/>
</dbReference>
<evidence type="ECO:0000256" key="8">
    <source>
        <dbReference type="HAMAP-Rule" id="MF_01895"/>
    </source>
</evidence>
<dbReference type="PROSITE" id="PS50126">
    <property type="entry name" value="S1"/>
    <property type="match status" value="1"/>
</dbReference>
<dbReference type="SMART" id="SM00316">
    <property type="entry name" value="S1"/>
    <property type="match status" value="1"/>
</dbReference>
<dbReference type="NCBIfam" id="TIGR00358">
    <property type="entry name" value="3_prime_RNase"/>
    <property type="match status" value="1"/>
</dbReference>
<accession>A0A380MZD2</accession>
<keyword evidence="4 8" id="KW-0540">Nuclease</keyword>
<dbReference type="InterPro" id="IPR011129">
    <property type="entry name" value="CSD"/>
</dbReference>
<dbReference type="SMART" id="SM00955">
    <property type="entry name" value="RNB"/>
    <property type="match status" value="1"/>
</dbReference>
<dbReference type="EC" id="3.1.13.1" evidence="8"/>
<dbReference type="GO" id="GO:0005829">
    <property type="term" value="C:cytosol"/>
    <property type="evidence" value="ECO:0007669"/>
    <property type="project" value="UniProtKB-ARBA"/>
</dbReference>
<keyword evidence="12" id="KW-1185">Reference proteome</keyword>
<feature type="compositionally biased region" description="Basic residues" evidence="9">
    <location>
        <begin position="754"/>
        <end position="765"/>
    </location>
</feature>
<evidence type="ECO:0000313" key="12">
    <source>
        <dbReference type="Proteomes" id="UP000254575"/>
    </source>
</evidence>
<dbReference type="NCBIfam" id="TIGR02063">
    <property type="entry name" value="RNase_R"/>
    <property type="match status" value="1"/>
</dbReference>
<dbReference type="PANTHER" id="PTHR23355:SF9">
    <property type="entry name" value="DIS3-LIKE EXONUCLEASE 2"/>
    <property type="match status" value="1"/>
</dbReference>
<dbReference type="AlphaFoldDB" id="A0A380MZD2"/>
<sequence>MAKKKIQSLHHWQRQDPYYQREIEKYGENPLPSREFIMQCLEKEGRLLSFAEIINIFQLDEARAELFGHRLKAMIRAGQLMSNRQGQIGLSRKMDLVAGRVIAHPEGYGFLHFEGDEPDGFIPPKYMNELMHDDKILARVSDIDRQGRKDYAPVEILERGQARIVGKLSHLQGLWFVLPENRRLNRQFFIPDDKRNGAKNGEIVVAEIVEYPTRHSQAMAKILHVLGEERAAGMEVEIALENHNIPREFPEAVQQETAAVPEALRAQDYENRLDLRHLPFVTIDGISARDFDDAVFAEKRGANYCLYVAIADVSHYVKLGRPLDEEAHLRGTSVYFPDRVIPMLPEKLSNGLCSLNPHVDRLCMVCQITLAPDGSIKRSKFHEAVMHSHARLTYETAQKIIFDRDALLRESFAQLLRPLDTLAAVYEILKAAREARHTINFEFAEAEFEYDSEGKIESIKARERLEAHKLIEECMIVANIAAAKFLSKHKIPALYRVHDTPGIDRLGKLKQYLSRIGLGGKIRIGDSVSPQQLAQVLALAQGRPDYALIEKMLLRTMEQAVYSPKNRGHFGLALENYAHFTSPIRRYPDLLVHRAIRHILRGGTAENYAYNGEQMTELAIHTSMTERRADDATREAMDFLKCEFMSHRIGEEFGGQISNITSFGLFITLDDYFIDGLVHVSSLTNDYYHYDADTVSLTGERSGHVFRMLDQVRVRVAKVDIDDRKIDFALLNHAGKRHKTAASAPNHEATKAEKRAKKKVKSSKHQRVETKKPAVEKKATKKKRKIK</sequence>
<feature type="region of interest" description="Disordered" evidence="9">
    <location>
        <begin position="737"/>
        <end position="787"/>
    </location>
</feature>
<keyword evidence="3 8" id="KW-0963">Cytoplasm</keyword>
<evidence type="ECO:0000256" key="5">
    <source>
        <dbReference type="ARBA" id="ARBA00022801"/>
    </source>
</evidence>
<dbReference type="Gene3D" id="2.40.50.140">
    <property type="entry name" value="Nucleic acid-binding proteins"/>
    <property type="match status" value="2"/>
</dbReference>
<dbReference type="OrthoDB" id="9764149at2"/>
<dbReference type="Pfam" id="PF08206">
    <property type="entry name" value="OB_RNB"/>
    <property type="match status" value="1"/>
</dbReference>
<organism evidence="11 12">
    <name type="scientific">Suttonella indologenes</name>
    <dbReference type="NCBI Taxonomy" id="13276"/>
    <lineage>
        <taxon>Bacteria</taxon>
        <taxon>Pseudomonadati</taxon>
        <taxon>Pseudomonadota</taxon>
        <taxon>Gammaproteobacteria</taxon>
        <taxon>Cardiobacteriales</taxon>
        <taxon>Cardiobacteriaceae</taxon>
        <taxon>Suttonella</taxon>
    </lineage>
</organism>